<organism evidence="7 8">
    <name type="scientific">Oesophagostomum dentatum</name>
    <name type="common">Nodular worm</name>
    <dbReference type="NCBI Taxonomy" id="61180"/>
    <lineage>
        <taxon>Eukaryota</taxon>
        <taxon>Metazoa</taxon>
        <taxon>Ecdysozoa</taxon>
        <taxon>Nematoda</taxon>
        <taxon>Chromadorea</taxon>
        <taxon>Rhabditida</taxon>
        <taxon>Rhabditina</taxon>
        <taxon>Rhabditomorpha</taxon>
        <taxon>Strongyloidea</taxon>
        <taxon>Strongylidae</taxon>
        <taxon>Oesophagostomum</taxon>
    </lineage>
</organism>
<dbReference type="SUPFAM" id="SSF48208">
    <property type="entry name" value="Six-hairpin glycosidases"/>
    <property type="match status" value="1"/>
</dbReference>
<dbReference type="GO" id="GO:0004555">
    <property type="term" value="F:alpha,alpha-trehalase activity"/>
    <property type="evidence" value="ECO:0007669"/>
    <property type="project" value="UniProtKB-EC"/>
</dbReference>
<dbReference type="InterPro" id="IPR012341">
    <property type="entry name" value="6hp_glycosidase-like_sf"/>
</dbReference>
<reference evidence="7 8" key="1">
    <citation type="submission" date="2014-03" db="EMBL/GenBank/DDBJ databases">
        <title>Draft genome of the hookworm Oesophagostomum dentatum.</title>
        <authorList>
            <person name="Mitreva M."/>
        </authorList>
    </citation>
    <scope>NUCLEOTIDE SEQUENCE [LARGE SCALE GENOMIC DNA]</scope>
    <source>
        <strain evidence="7 8">OD-Hann</strain>
    </source>
</reference>
<accession>A0A0B1S0I3</accession>
<evidence type="ECO:0000256" key="2">
    <source>
        <dbReference type="ARBA" id="ARBA00005615"/>
    </source>
</evidence>
<dbReference type="PANTHER" id="PTHR23403">
    <property type="entry name" value="TREHALASE"/>
    <property type="match status" value="1"/>
</dbReference>
<dbReference type="EC" id="3.2.1.28" evidence="3"/>
<evidence type="ECO:0000256" key="3">
    <source>
        <dbReference type="ARBA" id="ARBA00012757"/>
    </source>
</evidence>
<dbReference type="PANTHER" id="PTHR23403:SF1">
    <property type="entry name" value="TREHALASE"/>
    <property type="match status" value="1"/>
</dbReference>
<evidence type="ECO:0000256" key="4">
    <source>
        <dbReference type="ARBA" id="ARBA00019905"/>
    </source>
</evidence>
<evidence type="ECO:0000256" key="1">
    <source>
        <dbReference type="ARBA" id="ARBA00001576"/>
    </source>
</evidence>
<evidence type="ECO:0000313" key="8">
    <source>
        <dbReference type="Proteomes" id="UP000053660"/>
    </source>
</evidence>
<dbReference type="InterPro" id="IPR001661">
    <property type="entry name" value="Glyco_hydro_37"/>
</dbReference>
<evidence type="ECO:0000256" key="6">
    <source>
        <dbReference type="ARBA" id="ARBA00031637"/>
    </source>
</evidence>
<dbReference type="Pfam" id="PF01204">
    <property type="entry name" value="Trehalase"/>
    <property type="match status" value="1"/>
</dbReference>
<comment type="similarity">
    <text evidence="2">Belongs to the glycosyl hydrolase 37 family.</text>
</comment>
<dbReference type="Gene3D" id="1.50.10.10">
    <property type="match status" value="1"/>
</dbReference>
<evidence type="ECO:0000313" key="7">
    <source>
        <dbReference type="EMBL" id="KHJ76690.1"/>
    </source>
</evidence>
<sequence length="116" mass="12944">MMIEGLRKSNDPRMQQKSFILAQKWILANYHVFQTDNVMWEKYDVASIKPQTGGGGEYNVQAGFGWTNGVALDLLVAYGDRLTSPKINNGNTAQGLRSTSCFAVFVLIMTTLYINC</sequence>
<gene>
    <name evidence="7" type="ORF">OESDEN_23690</name>
</gene>
<keyword evidence="8" id="KW-1185">Reference proteome</keyword>
<dbReference type="Proteomes" id="UP000053660">
    <property type="component" value="Unassembled WGS sequence"/>
</dbReference>
<evidence type="ECO:0000256" key="5">
    <source>
        <dbReference type="ARBA" id="ARBA00030473"/>
    </source>
</evidence>
<dbReference type="AlphaFoldDB" id="A0A0B1S0I3"/>
<dbReference type="InterPro" id="IPR008928">
    <property type="entry name" value="6-hairpin_glycosidase_sf"/>
</dbReference>
<comment type="catalytic activity">
    <reaction evidence="1">
        <text>alpha,alpha-trehalose + H2O = alpha-D-glucose + beta-D-glucose</text>
        <dbReference type="Rhea" id="RHEA:32675"/>
        <dbReference type="ChEBI" id="CHEBI:15377"/>
        <dbReference type="ChEBI" id="CHEBI:15903"/>
        <dbReference type="ChEBI" id="CHEBI:16551"/>
        <dbReference type="ChEBI" id="CHEBI:17925"/>
        <dbReference type="EC" id="3.2.1.28"/>
    </reaction>
</comment>
<name>A0A0B1S0I3_OESDE</name>
<dbReference type="EMBL" id="KN611505">
    <property type="protein sequence ID" value="KHJ76690.1"/>
    <property type="molecule type" value="Genomic_DNA"/>
</dbReference>
<dbReference type="OrthoDB" id="3542292at2759"/>
<dbReference type="GO" id="GO:0005993">
    <property type="term" value="P:trehalose catabolic process"/>
    <property type="evidence" value="ECO:0007669"/>
    <property type="project" value="TreeGrafter"/>
</dbReference>
<proteinExistence type="inferred from homology"/>
<protein>
    <recommendedName>
        <fullName evidence="4">Trehalase</fullName>
        <ecNumber evidence="3">3.2.1.28</ecNumber>
    </recommendedName>
    <alternativeName>
        <fullName evidence="5">Alpha,alpha-trehalase</fullName>
    </alternativeName>
    <alternativeName>
        <fullName evidence="6">Alpha,alpha-trehalose glucohydrolase</fullName>
    </alternativeName>
</protein>